<comment type="caution">
    <text evidence="1">The sequence shown here is derived from an EMBL/GenBank/DDBJ whole genome shotgun (WGS) entry which is preliminary data.</text>
</comment>
<reference evidence="2" key="1">
    <citation type="journal article" date="2019" name="Int. J. Syst. Evol. Microbiol.">
        <title>The Global Catalogue of Microorganisms (GCM) 10K type strain sequencing project: providing services to taxonomists for standard genome sequencing and annotation.</title>
        <authorList>
            <consortium name="The Broad Institute Genomics Platform"/>
            <consortium name="The Broad Institute Genome Sequencing Center for Infectious Disease"/>
            <person name="Wu L."/>
            <person name="Ma J."/>
        </authorList>
    </citation>
    <scope>NUCLEOTIDE SEQUENCE [LARGE SCALE GENOMIC DNA]</scope>
    <source>
        <strain evidence="2">KCTC 33792</strain>
    </source>
</reference>
<evidence type="ECO:0000313" key="2">
    <source>
        <dbReference type="Proteomes" id="UP001597520"/>
    </source>
</evidence>
<keyword evidence="2" id="KW-1185">Reference proteome</keyword>
<protein>
    <submittedName>
        <fullName evidence="1">Uncharacterized protein</fullName>
    </submittedName>
</protein>
<evidence type="ECO:0000313" key="1">
    <source>
        <dbReference type="EMBL" id="MFD2705470.1"/>
    </source>
</evidence>
<dbReference type="RefSeq" id="WP_380712713.1">
    <property type="nucleotide sequence ID" value="NZ_JBHUML010000002.1"/>
</dbReference>
<accession>A0ABW5T3P2</accession>
<gene>
    <name evidence="1" type="ORF">ACFSUB_08320</name>
</gene>
<dbReference type="EMBL" id="JBHUML010000002">
    <property type="protein sequence ID" value="MFD2705470.1"/>
    <property type="molecule type" value="Genomic_DNA"/>
</dbReference>
<dbReference type="Proteomes" id="UP001597520">
    <property type="component" value="Unassembled WGS sequence"/>
</dbReference>
<name>A0ABW5T3P2_9BACI</name>
<proteinExistence type="predicted"/>
<organism evidence="1 2">
    <name type="scientific">Salibacterium lacus</name>
    <dbReference type="NCBI Taxonomy" id="1898109"/>
    <lineage>
        <taxon>Bacteria</taxon>
        <taxon>Bacillati</taxon>
        <taxon>Bacillota</taxon>
        <taxon>Bacilli</taxon>
        <taxon>Bacillales</taxon>
        <taxon>Bacillaceae</taxon>
    </lineage>
</organism>
<sequence>MNVTRKDTCEDCTHTIHWFYHVPQHKKRGLEWESKPSNMIGVKEAVDTFEQDGYKWPSKVLVYCSKCGYLNDFNVSY</sequence>